<dbReference type="SMART" id="SM01283">
    <property type="entry name" value="Costars"/>
    <property type="match status" value="1"/>
</dbReference>
<feature type="region of interest" description="Disordered" evidence="1">
    <location>
        <begin position="151"/>
        <end position="206"/>
    </location>
</feature>
<dbReference type="PANTHER" id="PTHR22739">
    <property type="entry name" value="STRIATED MUSCLE ACTIVATOR OF RHO-DEPENDENT SIGNALING-RELATED"/>
    <property type="match status" value="1"/>
</dbReference>
<evidence type="ECO:0000313" key="4">
    <source>
        <dbReference type="Proteomes" id="UP001476798"/>
    </source>
</evidence>
<feature type="compositionally biased region" description="Basic and acidic residues" evidence="1">
    <location>
        <begin position="180"/>
        <end position="192"/>
    </location>
</feature>
<comment type="caution">
    <text evidence="3">The sequence shown here is derived from an EMBL/GenBank/DDBJ whole genome shotgun (WGS) entry which is preliminary data.</text>
</comment>
<organism evidence="3 4">
    <name type="scientific">Goodea atripinnis</name>
    <dbReference type="NCBI Taxonomy" id="208336"/>
    <lineage>
        <taxon>Eukaryota</taxon>
        <taxon>Metazoa</taxon>
        <taxon>Chordata</taxon>
        <taxon>Craniata</taxon>
        <taxon>Vertebrata</taxon>
        <taxon>Euteleostomi</taxon>
        <taxon>Actinopterygii</taxon>
        <taxon>Neopterygii</taxon>
        <taxon>Teleostei</taxon>
        <taxon>Neoteleostei</taxon>
        <taxon>Acanthomorphata</taxon>
        <taxon>Ovalentaria</taxon>
        <taxon>Atherinomorphae</taxon>
        <taxon>Cyprinodontiformes</taxon>
        <taxon>Goodeidae</taxon>
        <taxon>Goodea</taxon>
    </lineage>
</organism>
<name>A0ABV0Q067_9TELE</name>
<reference evidence="3 4" key="1">
    <citation type="submission" date="2021-06" db="EMBL/GenBank/DDBJ databases">
        <authorList>
            <person name="Palmer J.M."/>
        </authorList>
    </citation>
    <scope>NUCLEOTIDE SEQUENCE [LARGE SCALE GENOMIC DNA]</scope>
    <source>
        <strain evidence="3 4">GA_2019</strain>
        <tissue evidence="3">Muscle</tissue>
    </source>
</reference>
<keyword evidence="4" id="KW-1185">Reference proteome</keyword>
<dbReference type="InterPro" id="IPR027817">
    <property type="entry name" value="Costars_dom"/>
</dbReference>
<dbReference type="InterPro" id="IPR038095">
    <property type="entry name" value="Costars_sf"/>
</dbReference>
<feature type="domain" description="Costars" evidence="2">
    <location>
        <begin position="283"/>
        <end position="359"/>
    </location>
</feature>
<evidence type="ECO:0000259" key="2">
    <source>
        <dbReference type="SMART" id="SM01283"/>
    </source>
</evidence>
<dbReference type="PANTHER" id="PTHR22739:SF20">
    <property type="entry name" value="ACTIN-BINDING RHO-ACTIVATING PROTEIN"/>
    <property type="match status" value="1"/>
</dbReference>
<sequence length="360" mass="40477">MVCSLTSGWQQWVMENEKKQASEPSGWAPSSLGGQPEEHKNKWTPKKSLPTQTLLTPESHAGSQISPSQGAPISEGVQTSEEALLPSRIRMKQVVKTVSSSIQEKCTGVTFLAEKMKRESLPSGEEIDRLLKKKSSPTRHRKCSNMVSSLTKSWKQVENEQNLGKERGVPGDGHSCGQDKGGREKEKNRINEQDAQTGSEAGEQAEDANKINALSKKHSTVGNLKSRWQNWAVEHTVNQKLNPFSEYFDYDYSMSLRLQKGEDGYGRPKEGTKTAERAKRAEQHIHREIDDMCYVIRTMADPDQDGKTRITFGELFDRYVRISDKVVGILMRARKHGKVAFEGEMLWQGRDDGVIITLMV</sequence>
<feature type="compositionally biased region" description="Basic and acidic residues" evidence="1">
    <location>
        <begin position="155"/>
        <end position="169"/>
    </location>
</feature>
<proteinExistence type="predicted"/>
<dbReference type="EMBL" id="JAHRIO010092298">
    <property type="protein sequence ID" value="MEQ2189183.1"/>
    <property type="molecule type" value="Genomic_DNA"/>
</dbReference>
<dbReference type="Gene3D" id="1.10.10.1540">
    <property type="entry name" value="Costar domain"/>
    <property type="match status" value="1"/>
</dbReference>
<dbReference type="Proteomes" id="UP001476798">
    <property type="component" value="Unassembled WGS sequence"/>
</dbReference>
<evidence type="ECO:0000256" key="1">
    <source>
        <dbReference type="SAM" id="MobiDB-lite"/>
    </source>
</evidence>
<protein>
    <recommendedName>
        <fullName evidence="2">Costars domain-containing protein</fullName>
    </recommendedName>
</protein>
<dbReference type="InterPro" id="IPR026111">
    <property type="entry name" value="Abra"/>
</dbReference>
<gene>
    <name evidence="3" type="ORF">GOODEAATRI_022634</name>
</gene>
<dbReference type="Pfam" id="PF14705">
    <property type="entry name" value="Costars"/>
    <property type="match status" value="1"/>
</dbReference>
<evidence type="ECO:0000313" key="3">
    <source>
        <dbReference type="EMBL" id="MEQ2189183.1"/>
    </source>
</evidence>
<feature type="compositionally biased region" description="Polar residues" evidence="1">
    <location>
        <begin position="49"/>
        <end position="79"/>
    </location>
</feature>
<feature type="region of interest" description="Disordered" evidence="1">
    <location>
        <begin position="15"/>
        <end position="79"/>
    </location>
</feature>
<accession>A0ABV0Q067</accession>